<organism evidence="2 3">
    <name type="scientific">Vanilla planifolia</name>
    <name type="common">Vanilla</name>
    <dbReference type="NCBI Taxonomy" id="51239"/>
    <lineage>
        <taxon>Eukaryota</taxon>
        <taxon>Viridiplantae</taxon>
        <taxon>Streptophyta</taxon>
        <taxon>Embryophyta</taxon>
        <taxon>Tracheophyta</taxon>
        <taxon>Spermatophyta</taxon>
        <taxon>Magnoliopsida</taxon>
        <taxon>Liliopsida</taxon>
        <taxon>Asparagales</taxon>
        <taxon>Orchidaceae</taxon>
        <taxon>Vanilloideae</taxon>
        <taxon>Vanilleae</taxon>
        <taxon>Vanilla</taxon>
    </lineage>
</organism>
<dbReference type="AlphaFoldDB" id="A0A835S7K3"/>
<proteinExistence type="predicted"/>
<dbReference type="Proteomes" id="UP000639772">
    <property type="component" value="Chromosome 1"/>
</dbReference>
<evidence type="ECO:0000256" key="1">
    <source>
        <dbReference type="SAM" id="MobiDB-lite"/>
    </source>
</evidence>
<evidence type="ECO:0000313" key="2">
    <source>
        <dbReference type="EMBL" id="KAG0501301.1"/>
    </source>
</evidence>
<dbReference type="EMBL" id="JADCNM010000001">
    <property type="protein sequence ID" value="KAG0501301.1"/>
    <property type="molecule type" value="Genomic_DNA"/>
</dbReference>
<protein>
    <submittedName>
        <fullName evidence="2">Uncharacterized protein</fullName>
    </submittedName>
</protein>
<evidence type="ECO:0000313" key="3">
    <source>
        <dbReference type="Proteomes" id="UP000639772"/>
    </source>
</evidence>
<accession>A0A835S7K3</accession>
<reference evidence="2 3" key="1">
    <citation type="journal article" date="2020" name="Nat. Food">
        <title>A phased Vanilla planifolia genome enables genetic improvement of flavour and production.</title>
        <authorList>
            <person name="Hasing T."/>
            <person name="Tang H."/>
            <person name="Brym M."/>
            <person name="Khazi F."/>
            <person name="Huang T."/>
            <person name="Chambers A.H."/>
        </authorList>
    </citation>
    <scope>NUCLEOTIDE SEQUENCE [LARGE SCALE GENOMIC DNA]</scope>
    <source>
        <tissue evidence="2">Leaf</tissue>
    </source>
</reference>
<dbReference type="OrthoDB" id="1926382at2759"/>
<sequence length="190" mass="21122">MPYFGNLPSTLPPKCPFSDGVMDTTKGCEEDKQKRRNASPGSAAEQEHRKRVLRDLNSLISGGPAGSSPDDVVEEERTPGQAFFSGVPRGSPEATGLQWRPASARGRRRCWGSRALFAFRGRRRSGLRSTEVISHSPEMINQVKFLFNPSAMDTSLADPGCRRSRSRRRQIRDNDPSALWITDPSSFIED</sequence>
<gene>
    <name evidence="2" type="ORF">HPP92_001373</name>
</gene>
<name>A0A835S7K3_VANPL</name>
<feature type="region of interest" description="Disordered" evidence="1">
    <location>
        <begin position="1"/>
        <end position="102"/>
    </location>
</feature>
<comment type="caution">
    <text evidence="2">The sequence shown here is derived from an EMBL/GenBank/DDBJ whole genome shotgun (WGS) entry which is preliminary data.</text>
</comment>
<feature type="region of interest" description="Disordered" evidence="1">
    <location>
        <begin position="154"/>
        <end position="177"/>
    </location>
</feature>